<feature type="region of interest" description="Disordered" evidence="1">
    <location>
        <begin position="62"/>
        <end position="88"/>
    </location>
</feature>
<comment type="caution">
    <text evidence="2">The sequence shown here is derived from an EMBL/GenBank/DDBJ whole genome shotgun (WGS) entry which is preliminary data.</text>
</comment>
<evidence type="ECO:0000256" key="1">
    <source>
        <dbReference type="SAM" id="MobiDB-lite"/>
    </source>
</evidence>
<reference evidence="2" key="1">
    <citation type="journal article" date="2014" name="Int. J. Syst. Evol. Microbiol.">
        <title>Complete genome sequence of Corynebacterium casei LMG S-19264T (=DSM 44701T), isolated from a smear-ripened cheese.</title>
        <authorList>
            <consortium name="US DOE Joint Genome Institute (JGI-PGF)"/>
            <person name="Walter F."/>
            <person name="Albersmeier A."/>
            <person name="Kalinowski J."/>
            <person name="Ruckert C."/>
        </authorList>
    </citation>
    <scope>NUCLEOTIDE SEQUENCE</scope>
    <source>
        <strain evidence="2">CGMCC 1.15493</strain>
    </source>
</reference>
<keyword evidence="3" id="KW-1185">Reference proteome</keyword>
<name>A0A916XY63_9HYPH</name>
<proteinExistence type="predicted"/>
<dbReference type="Proteomes" id="UP000613160">
    <property type="component" value="Unassembled WGS sequence"/>
</dbReference>
<evidence type="ECO:0000313" key="3">
    <source>
        <dbReference type="Proteomes" id="UP000613160"/>
    </source>
</evidence>
<reference evidence="2" key="2">
    <citation type="submission" date="2020-09" db="EMBL/GenBank/DDBJ databases">
        <authorList>
            <person name="Sun Q."/>
            <person name="Zhou Y."/>
        </authorList>
    </citation>
    <scope>NUCLEOTIDE SEQUENCE</scope>
    <source>
        <strain evidence="2">CGMCC 1.15493</strain>
    </source>
</reference>
<sequence>MGRGGRRFRRTRATGMGARSRPRLVLPVFRSAFGSPKLTSCIADWAGRRGSDEKPAEIVLREAKHGRGNVSPPPALSLGAPLRDRNSK</sequence>
<dbReference type="EMBL" id="BMJJ01000004">
    <property type="protein sequence ID" value="GGD19008.1"/>
    <property type="molecule type" value="Genomic_DNA"/>
</dbReference>
<dbReference type="AlphaFoldDB" id="A0A916XY63"/>
<protein>
    <submittedName>
        <fullName evidence="2">Uncharacterized protein</fullName>
    </submittedName>
</protein>
<evidence type="ECO:0000313" key="2">
    <source>
        <dbReference type="EMBL" id="GGD19008.1"/>
    </source>
</evidence>
<accession>A0A916XY63</accession>
<organism evidence="2 3">
    <name type="scientific">Aureimonas glaciei</name>
    <dbReference type="NCBI Taxonomy" id="1776957"/>
    <lineage>
        <taxon>Bacteria</taxon>
        <taxon>Pseudomonadati</taxon>
        <taxon>Pseudomonadota</taxon>
        <taxon>Alphaproteobacteria</taxon>
        <taxon>Hyphomicrobiales</taxon>
        <taxon>Aurantimonadaceae</taxon>
        <taxon>Aureimonas</taxon>
    </lineage>
</organism>
<gene>
    <name evidence="2" type="ORF">GCM10011335_22390</name>
</gene>